<feature type="domain" description="LysM" evidence="4">
    <location>
        <begin position="25"/>
        <end position="69"/>
    </location>
</feature>
<evidence type="ECO:0000256" key="3">
    <source>
        <dbReference type="SAM" id="SignalP"/>
    </source>
</evidence>
<keyword evidence="3" id="KW-0732">Signal</keyword>
<dbReference type="PROSITE" id="PS51257">
    <property type="entry name" value="PROKAR_LIPOPROTEIN"/>
    <property type="match status" value="1"/>
</dbReference>
<proteinExistence type="inferred from homology"/>
<evidence type="ECO:0000259" key="4">
    <source>
        <dbReference type="PROSITE" id="PS51782"/>
    </source>
</evidence>
<gene>
    <name evidence="5" type="ORF">PQR63_22675</name>
</gene>
<feature type="region of interest" description="Disordered" evidence="2">
    <location>
        <begin position="77"/>
        <end position="117"/>
    </location>
</feature>
<sequence>MRRFSCVLLAVLLTACAGAPQADGDFYTVRRGDTLIALGRAFGQNYRDLAAWNKISDKDDIEVGQVLRIRPLPSGAPISRARPAHSTESGATASAVVRERRAAEAKKDASSGASAAPSVAEAERLNWMWPAQGKLSPTTDRNLKGIDIVGTSSQPIWAAEAGKVTYAGRGIRGYGNMIIIRHSRTLLSVYAHNKSIMVKEGQTVNRGQQIAEMGDTDSSTVKLYFEIRSNGKPINPTPLLPKPHG</sequence>
<dbReference type="InterPro" id="IPR016047">
    <property type="entry name" value="M23ase_b-sheet_dom"/>
</dbReference>
<feature type="signal peptide" evidence="3">
    <location>
        <begin position="1"/>
        <end position="22"/>
    </location>
</feature>
<dbReference type="InterPro" id="IPR018392">
    <property type="entry name" value="LysM"/>
</dbReference>
<dbReference type="CDD" id="cd12797">
    <property type="entry name" value="M23_peptidase"/>
    <property type="match status" value="1"/>
</dbReference>
<dbReference type="InterPro" id="IPR050570">
    <property type="entry name" value="Cell_wall_metabolism_enzyme"/>
</dbReference>
<comment type="caution">
    <text evidence="5">The sequence shown here is derived from an EMBL/GenBank/DDBJ whole genome shotgun (WGS) entry which is preliminary data.</text>
</comment>
<reference evidence="5 6" key="1">
    <citation type="journal article" date="2024" name="Chem. Sci.">
        <title>Discovery of megapolipeptins by genome mining of a Burkholderiales bacteria collection.</title>
        <authorList>
            <person name="Paulo B.S."/>
            <person name="Recchia M.J.J."/>
            <person name="Lee S."/>
            <person name="Fergusson C.H."/>
            <person name="Romanowski S.B."/>
            <person name="Hernandez A."/>
            <person name="Krull N."/>
            <person name="Liu D.Y."/>
            <person name="Cavanagh H."/>
            <person name="Bos A."/>
            <person name="Gray C.A."/>
            <person name="Murphy B.T."/>
            <person name="Linington R.G."/>
            <person name="Eustaquio A.S."/>
        </authorList>
    </citation>
    <scope>NUCLEOTIDE SEQUENCE [LARGE SCALE GENOMIC DNA]</scope>
    <source>
        <strain evidence="5 6">RL21-008-BIB-B</strain>
    </source>
</reference>
<evidence type="ECO:0000256" key="1">
    <source>
        <dbReference type="ARBA" id="ARBA00038420"/>
    </source>
</evidence>
<dbReference type="Pfam" id="PF01551">
    <property type="entry name" value="Peptidase_M23"/>
    <property type="match status" value="1"/>
</dbReference>
<dbReference type="Proteomes" id="UP001629214">
    <property type="component" value="Unassembled WGS sequence"/>
</dbReference>
<dbReference type="RefSeq" id="WP_408170441.1">
    <property type="nucleotide sequence ID" value="NZ_JAQQFR010000020.1"/>
</dbReference>
<dbReference type="Gene3D" id="2.70.70.10">
    <property type="entry name" value="Glucose Permease (Domain IIA)"/>
    <property type="match status" value="1"/>
</dbReference>
<comment type="similarity">
    <text evidence="1">Belongs to the E.coli NlpD/Haemophilus LppB family.</text>
</comment>
<name>A0ABW8ZGD3_9BURK</name>
<evidence type="ECO:0000313" key="6">
    <source>
        <dbReference type="Proteomes" id="UP001629214"/>
    </source>
</evidence>
<accession>A0ABW8ZGD3</accession>
<dbReference type="Pfam" id="PF01476">
    <property type="entry name" value="LysM"/>
    <property type="match status" value="1"/>
</dbReference>
<dbReference type="SMART" id="SM00257">
    <property type="entry name" value="LysM"/>
    <property type="match status" value="1"/>
</dbReference>
<dbReference type="CDD" id="cd00118">
    <property type="entry name" value="LysM"/>
    <property type="match status" value="1"/>
</dbReference>
<dbReference type="SUPFAM" id="SSF51261">
    <property type="entry name" value="Duplicated hybrid motif"/>
    <property type="match status" value="1"/>
</dbReference>
<dbReference type="InterPro" id="IPR011055">
    <property type="entry name" value="Dup_hybrid_motif"/>
</dbReference>
<dbReference type="Gene3D" id="3.10.350.10">
    <property type="entry name" value="LysM domain"/>
    <property type="match status" value="1"/>
</dbReference>
<keyword evidence="6" id="KW-1185">Reference proteome</keyword>
<evidence type="ECO:0000313" key="5">
    <source>
        <dbReference type="EMBL" id="MFL9881221.1"/>
    </source>
</evidence>
<organism evidence="5 6">
    <name type="scientific">Herbaspirillum rhizosphaerae</name>
    <dbReference type="NCBI Taxonomy" id="346179"/>
    <lineage>
        <taxon>Bacteria</taxon>
        <taxon>Pseudomonadati</taxon>
        <taxon>Pseudomonadota</taxon>
        <taxon>Betaproteobacteria</taxon>
        <taxon>Burkholderiales</taxon>
        <taxon>Oxalobacteraceae</taxon>
        <taxon>Herbaspirillum</taxon>
    </lineage>
</organism>
<protein>
    <submittedName>
        <fullName evidence="5">Peptidoglycan DD-metalloendopeptidase family protein</fullName>
    </submittedName>
</protein>
<feature type="compositionally biased region" description="Basic and acidic residues" evidence="2">
    <location>
        <begin position="97"/>
        <end position="109"/>
    </location>
</feature>
<dbReference type="PROSITE" id="PS51782">
    <property type="entry name" value="LYSM"/>
    <property type="match status" value="1"/>
</dbReference>
<dbReference type="InterPro" id="IPR036779">
    <property type="entry name" value="LysM_dom_sf"/>
</dbReference>
<dbReference type="EMBL" id="JAQQFR010000020">
    <property type="protein sequence ID" value="MFL9881221.1"/>
    <property type="molecule type" value="Genomic_DNA"/>
</dbReference>
<dbReference type="PANTHER" id="PTHR21666">
    <property type="entry name" value="PEPTIDASE-RELATED"/>
    <property type="match status" value="1"/>
</dbReference>
<dbReference type="PANTHER" id="PTHR21666:SF263">
    <property type="entry name" value="MUREIN HYDROLASE ACTIVATOR NLPD"/>
    <property type="match status" value="1"/>
</dbReference>
<evidence type="ECO:0000256" key="2">
    <source>
        <dbReference type="SAM" id="MobiDB-lite"/>
    </source>
</evidence>
<feature type="chain" id="PRO_5045617223" evidence="3">
    <location>
        <begin position="23"/>
        <end position="245"/>
    </location>
</feature>